<evidence type="ECO:0000256" key="1">
    <source>
        <dbReference type="SAM" id="MobiDB-lite"/>
    </source>
</evidence>
<feature type="region of interest" description="Disordered" evidence="1">
    <location>
        <begin position="1"/>
        <end position="38"/>
    </location>
</feature>
<comment type="caution">
    <text evidence="2">The sequence shown here is derived from an EMBL/GenBank/DDBJ whole genome shotgun (WGS) entry which is preliminary data.</text>
</comment>
<sequence>MAALPESAPVTFALPEPGQDTANLPGSRPPVPPWRPPASSAPLWWASAPLWSMPPPWLPALPVLPQSPGSLPPNGPGPL</sequence>
<proteinExistence type="predicted"/>
<accession>A0ABR3LJU1</accession>
<protein>
    <submittedName>
        <fullName evidence="2">Uncharacterized protein</fullName>
    </submittedName>
</protein>
<feature type="compositionally biased region" description="Pro residues" evidence="1">
    <location>
        <begin position="27"/>
        <end position="36"/>
    </location>
</feature>
<dbReference type="EMBL" id="JAYMGO010000021">
    <property type="protein sequence ID" value="KAL1252675.1"/>
    <property type="molecule type" value="Genomic_DNA"/>
</dbReference>
<evidence type="ECO:0000313" key="3">
    <source>
        <dbReference type="Proteomes" id="UP001558613"/>
    </source>
</evidence>
<keyword evidence="3" id="KW-1185">Reference proteome</keyword>
<organism evidence="2 3">
    <name type="scientific">Cirrhinus molitorella</name>
    <name type="common">mud carp</name>
    <dbReference type="NCBI Taxonomy" id="172907"/>
    <lineage>
        <taxon>Eukaryota</taxon>
        <taxon>Metazoa</taxon>
        <taxon>Chordata</taxon>
        <taxon>Craniata</taxon>
        <taxon>Vertebrata</taxon>
        <taxon>Euteleostomi</taxon>
        <taxon>Actinopterygii</taxon>
        <taxon>Neopterygii</taxon>
        <taxon>Teleostei</taxon>
        <taxon>Ostariophysi</taxon>
        <taxon>Cypriniformes</taxon>
        <taxon>Cyprinidae</taxon>
        <taxon>Labeoninae</taxon>
        <taxon>Labeonini</taxon>
        <taxon>Cirrhinus</taxon>
    </lineage>
</organism>
<reference evidence="2 3" key="1">
    <citation type="submission" date="2023-09" db="EMBL/GenBank/DDBJ databases">
        <authorList>
            <person name="Wang M."/>
        </authorList>
    </citation>
    <scope>NUCLEOTIDE SEQUENCE [LARGE SCALE GENOMIC DNA]</scope>
    <source>
        <strain evidence="2">GT-2023</strain>
        <tissue evidence="2">Liver</tissue>
    </source>
</reference>
<gene>
    <name evidence="2" type="ORF">QQF64_017368</name>
</gene>
<name>A0ABR3LJU1_9TELE</name>
<evidence type="ECO:0000313" key="2">
    <source>
        <dbReference type="EMBL" id="KAL1252675.1"/>
    </source>
</evidence>
<dbReference type="Proteomes" id="UP001558613">
    <property type="component" value="Unassembled WGS sequence"/>
</dbReference>